<evidence type="ECO:0000256" key="5">
    <source>
        <dbReference type="ARBA" id="ARBA00022741"/>
    </source>
</evidence>
<name>A0ABT9DTF6_9PROT</name>
<evidence type="ECO:0000256" key="1">
    <source>
        <dbReference type="ARBA" id="ARBA00000085"/>
    </source>
</evidence>
<accession>A0ABT9DTF6</accession>
<keyword evidence="6 9" id="KW-0418">Kinase</keyword>
<dbReference type="GO" id="GO:0016301">
    <property type="term" value="F:kinase activity"/>
    <property type="evidence" value="ECO:0007669"/>
    <property type="project" value="UniProtKB-KW"/>
</dbReference>
<dbReference type="Pfam" id="PF07536">
    <property type="entry name" value="HWE_HK"/>
    <property type="match status" value="1"/>
</dbReference>
<reference evidence="9 10" key="1">
    <citation type="submission" date="2023-08" db="EMBL/GenBank/DDBJ databases">
        <title>The draft genome sequence of Paracraurococcus sp. LOR1-02.</title>
        <authorList>
            <person name="Kingkaew E."/>
            <person name="Tanasupawat S."/>
        </authorList>
    </citation>
    <scope>NUCLEOTIDE SEQUENCE [LARGE SCALE GENOMIC DNA]</scope>
    <source>
        <strain evidence="9 10">LOR1-02</strain>
    </source>
</reference>
<dbReference type="PANTHER" id="PTHR41523">
    <property type="entry name" value="TWO-COMPONENT SYSTEM SENSOR PROTEIN"/>
    <property type="match status" value="1"/>
</dbReference>
<organism evidence="9 10">
    <name type="scientific">Paracraurococcus lichenis</name>
    <dbReference type="NCBI Taxonomy" id="3064888"/>
    <lineage>
        <taxon>Bacteria</taxon>
        <taxon>Pseudomonadati</taxon>
        <taxon>Pseudomonadota</taxon>
        <taxon>Alphaproteobacteria</taxon>
        <taxon>Acetobacterales</taxon>
        <taxon>Roseomonadaceae</taxon>
        <taxon>Paracraurococcus</taxon>
    </lineage>
</organism>
<dbReference type="EC" id="2.7.13.3" evidence="2"/>
<keyword evidence="5" id="KW-0547">Nucleotide-binding</keyword>
<comment type="catalytic activity">
    <reaction evidence="1">
        <text>ATP + protein L-histidine = ADP + protein N-phospho-L-histidine.</text>
        <dbReference type="EC" id="2.7.13.3"/>
    </reaction>
</comment>
<dbReference type="Proteomes" id="UP001243009">
    <property type="component" value="Unassembled WGS sequence"/>
</dbReference>
<dbReference type="Gene3D" id="3.30.565.10">
    <property type="entry name" value="Histidine kinase-like ATPase, C-terminal domain"/>
    <property type="match status" value="1"/>
</dbReference>
<keyword evidence="10" id="KW-1185">Reference proteome</keyword>
<dbReference type="InterPro" id="IPR036890">
    <property type="entry name" value="HATPase_C_sf"/>
</dbReference>
<proteinExistence type="predicted"/>
<keyword evidence="3" id="KW-0597">Phosphoprotein</keyword>
<protein>
    <recommendedName>
        <fullName evidence="2">histidine kinase</fullName>
        <ecNumber evidence="2">2.7.13.3</ecNumber>
    </recommendedName>
</protein>
<evidence type="ECO:0000259" key="8">
    <source>
        <dbReference type="SMART" id="SM00911"/>
    </source>
</evidence>
<keyword evidence="4" id="KW-0808">Transferase</keyword>
<evidence type="ECO:0000256" key="4">
    <source>
        <dbReference type="ARBA" id="ARBA00022679"/>
    </source>
</evidence>
<evidence type="ECO:0000256" key="2">
    <source>
        <dbReference type="ARBA" id="ARBA00012438"/>
    </source>
</evidence>
<dbReference type="EMBL" id="JAUTWS010000002">
    <property type="protein sequence ID" value="MDO9707166.1"/>
    <property type="molecule type" value="Genomic_DNA"/>
</dbReference>
<dbReference type="Gene3D" id="3.30.450.20">
    <property type="entry name" value="PAS domain"/>
    <property type="match status" value="1"/>
</dbReference>
<evidence type="ECO:0000256" key="7">
    <source>
        <dbReference type="ARBA" id="ARBA00022840"/>
    </source>
</evidence>
<evidence type="ECO:0000313" key="10">
    <source>
        <dbReference type="Proteomes" id="UP001243009"/>
    </source>
</evidence>
<evidence type="ECO:0000256" key="6">
    <source>
        <dbReference type="ARBA" id="ARBA00022777"/>
    </source>
</evidence>
<gene>
    <name evidence="9" type="ORF">Q7A36_02345</name>
</gene>
<sequence length="521" mass="55667">MRLSRLLLVGALLLPLALVLLGRLLPDHAGRAAGLQHEAAAAADRIASLVPASPQASLSDPEASPATAAALRDAPWRAAPTPAALAAALLGPSPPPGIRLALLASDGRVLARSAEEAIPANQPLLCARSPVPGWPAMVIAMRDMATPGGNGLLSLGSAVGGMLLLAGLAHRWERRARDAAAAEDVREEQRNASFAESATRLRLALGAAELGSWSWEEATDEVTWDDRAAAILRWHPSHAVPRGAIRQRLEPEDHPTLDAAFARARWDREPCQCTLRLRASAGQPLRWIELRAQAARGPRGIVWHGVVGDITERREAEEQQQRLLREVDHRAKNTLAVVQALLRLTRTEDPVDFLPRVEARIAALARAHTLLAQSRWQGTSLRHLAAAELHRHRPRDGAAQPLLSGPAVMLAAIATQPMAMVLHELASNAARHGALAQAGGMLSVTWWLDPAGGLELLWQERQPAPPPAPPQDGFGMRILEATVRDQLGGRLTRDWGPEGLRCAIHLPPGCVVATPPAAAAA</sequence>
<dbReference type="InterPro" id="IPR035965">
    <property type="entry name" value="PAS-like_dom_sf"/>
</dbReference>
<feature type="domain" description="Signal transduction histidine kinase HWE region" evidence="8">
    <location>
        <begin position="326"/>
        <end position="407"/>
    </location>
</feature>
<dbReference type="InterPro" id="IPR000014">
    <property type="entry name" value="PAS"/>
</dbReference>
<comment type="caution">
    <text evidence="9">The sequence shown here is derived from an EMBL/GenBank/DDBJ whole genome shotgun (WGS) entry which is preliminary data.</text>
</comment>
<dbReference type="InterPro" id="IPR011102">
    <property type="entry name" value="Sig_transdc_His_kinase_HWE"/>
</dbReference>
<dbReference type="SUPFAM" id="SSF55785">
    <property type="entry name" value="PYP-like sensor domain (PAS domain)"/>
    <property type="match status" value="1"/>
</dbReference>
<dbReference type="SMART" id="SM00911">
    <property type="entry name" value="HWE_HK"/>
    <property type="match status" value="1"/>
</dbReference>
<evidence type="ECO:0000256" key="3">
    <source>
        <dbReference type="ARBA" id="ARBA00022553"/>
    </source>
</evidence>
<dbReference type="PANTHER" id="PTHR41523:SF8">
    <property type="entry name" value="ETHYLENE RESPONSE SENSOR PROTEIN"/>
    <property type="match status" value="1"/>
</dbReference>
<dbReference type="RefSeq" id="WP_305102038.1">
    <property type="nucleotide sequence ID" value="NZ_JAUTWS010000002.1"/>
</dbReference>
<evidence type="ECO:0000313" key="9">
    <source>
        <dbReference type="EMBL" id="MDO9707166.1"/>
    </source>
</evidence>
<dbReference type="CDD" id="cd00130">
    <property type="entry name" value="PAS"/>
    <property type="match status" value="1"/>
</dbReference>
<keyword evidence="7" id="KW-0067">ATP-binding</keyword>